<sequence>MVVEDRSYVGWPPIEAPLTVPRDDHWSSFDSSVNAVSFGFVATAILISMFLIMAIFERFLRPTSPASPSLPPGTRSRVDIESQPMGKLGFPSPKMSVYTNGVSVLMPGDEIPRFIAHPAPMPCCPERVHWPSHEHKPSSCSSNPTSSINQV</sequence>
<accession>A0AAE1JIY8</accession>
<name>A0AAE1JIY8_9FABA</name>
<keyword evidence="2" id="KW-1133">Transmembrane helix</keyword>
<dbReference type="PANTHER" id="PTHR33728">
    <property type="entry name" value="CTTNBP 2 AMINO-TERMINAL-LIKE PROTEIN"/>
    <property type="match status" value="1"/>
</dbReference>
<gene>
    <name evidence="3" type="ORF">QN277_020161</name>
</gene>
<protein>
    <submittedName>
        <fullName evidence="3">Uncharacterized protein</fullName>
    </submittedName>
</protein>
<dbReference type="Proteomes" id="UP001293593">
    <property type="component" value="Unassembled WGS sequence"/>
</dbReference>
<evidence type="ECO:0000313" key="4">
    <source>
        <dbReference type="Proteomes" id="UP001293593"/>
    </source>
</evidence>
<evidence type="ECO:0000313" key="3">
    <source>
        <dbReference type="EMBL" id="KAK4271467.1"/>
    </source>
</evidence>
<dbReference type="AlphaFoldDB" id="A0AAE1JIY8"/>
<keyword evidence="2" id="KW-0812">Transmembrane</keyword>
<feature type="transmembrane region" description="Helical" evidence="2">
    <location>
        <begin position="35"/>
        <end position="56"/>
    </location>
</feature>
<dbReference type="EMBL" id="JAWXYG010000005">
    <property type="protein sequence ID" value="KAK4271467.1"/>
    <property type="molecule type" value="Genomic_DNA"/>
</dbReference>
<evidence type="ECO:0000256" key="2">
    <source>
        <dbReference type="SAM" id="Phobius"/>
    </source>
</evidence>
<reference evidence="3" key="1">
    <citation type="submission" date="2023-10" db="EMBL/GenBank/DDBJ databases">
        <title>Chromosome-level genome of the transformable northern wattle, Acacia crassicarpa.</title>
        <authorList>
            <person name="Massaro I."/>
            <person name="Sinha N.R."/>
            <person name="Poethig S."/>
            <person name="Leichty A.R."/>
        </authorList>
    </citation>
    <scope>NUCLEOTIDE SEQUENCE</scope>
    <source>
        <strain evidence="3">Acra3RX</strain>
        <tissue evidence="3">Leaf</tissue>
    </source>
</reference>
<keyword evidence="4" id="KW-1185">Reference proteome</keyword>
<feature type="compositionally biased region" description="Low complexity" evidence="1">
    <location>
        <begin position="138"/>
        <end position="151"/>
    </location>
</feature>
<dbReference type="PANTHER" id="PTHR33728:SF13">
    <property type="entry name" value="CTTNBP 2 AMINO-TERMINAL-LIKE PROTEIN"/>
    <property type="match status" value="1"/>
</dbReference>
<keyword evidence="2" id="KW-0472">Membrane</keyword>
<evidence type="ECO:0000256" key="1">
    <source>
        <dbReference type="SAM" id="MobiDB-lite"/>
    </source>
</evidence>
<proteinExistence type="predicted"/>
<feature type="region of interest" description="Disordered" evidence="1">
    <location>
        <begin position="132"/>
        <end position="151"/>
    </location>
</feature>
<comment type="caution">
    <text evidence="3">The sequence shown here is derived from an EMBL/GenBank/DDBJ whole genome shotgun (WGS) entry which is preliminary data.</text>
</comment>
<organism evidence="3 4">
    <name type="scientific">Acacia crassicarpa</name>
    <name type="common">northern wattle</name>
    <dbReference type="NCBI Taxonomy" id="499986"/>
    <lineage>
        <taxon>Eukaryota</taxon>
        <taxon>Viridiplantae</taxon>
        <taxon>Streptophyta</taxon>
        <taxon>Embryophyta</taxon>
        <taxon>Tracheophyta</taxon>
        <taxon>Spermatophyta</taxon>
        <taxon>Magnoliopsida</taxon>
        <taxon>eudicotyledons</taxon>
        <taxon>Gunneridae</taxon>
        <taxon>Pentapetalae</taxon>
        <taxon>rosids</taxon>
        <taxon>fabids</taxon>
        <taxon>Fabales</taxon>
        <taxon>Fabaceae</taxon>
        <taxon>Caesalpinioideae</taxon>
        <taxon>mimosoid clade</taxon>
        <taxon>Acacieae</taxon>
        <taxon>Acacia</taxon>
    </lineage>
</organism>